<proteinExistence type="predicted"/>
<evidence type="ECO:0000313" key="2">
    <source>
        <dbReference type="EMBL" id="UJS26301.1"/>
    </source>
</evidence>
<dbReference type="Pfam" id="PF26340">
    <property type="entry name" value="DNA-SBD_ScoMcrA"/>
    <property type="match status" value="1"/>
</dbReference>
<dbReference type="Proteomes" id="UP001054801">
    <property type="component" value="Chromosome"/>
</dbReference>
<gene>
    <name evidence="2" type="ORF">L2Y54_09750</name>
</gene>
<accession>A0ABY3T371</accession>
<dbReference type="RefSeq" id="WP_236501676.1">
    <property type="nucleotide sequence ID" value="NZ_CP091244.1"/>
</dbReference>
<dbReference type="EMBL" id="CP091244">
    <property type="protein sequence ID" value="UJS26301.1"/>
    <property type="molecule type" value="Genomic_DNA"/>
</dbReference>
<feature type="domain" description="ScoMcrA-like DNA sulfur-binding" evidence="1">
    <location>
        <begin position="2"/>
        <end position="153"/>
    </location>
</feature>
<keyword evidence="3" id="KW-1185">Reference proteome</keyword>
<protein>
    <recommendedName>
        <fullName evidence="1">ScoMcrA-like DNA sulfur-binding domain-containing protein</fullName>
    </recommendedName>
</protein>
<organism evidence="2 3">
    <name type="scientific">Thiothrix winogradskyi</name>
    <dbReference type="NCBI Taxonomy" id="96472"/>
    <lineage>
        <taxon>Bacteria</taxon>
        <taxon>Pseudomonadati</taxon>
        <taxon>Pseudomonadota</taxon>
        <taxon>Gammaproteobacteria</taxon>
        <taxon>Thiotrichales</taxon>
        <taxon>Thiotrichaceae</taxon>
        <taxon>Thiothrix</taxon>
    </lineage>
</organism>
<name>A0ABY3T371_9GAMM</name>
<sequence length="807" mass="91071">MKDILNQFSNISVYKEDGEFFLHKPLLLLAYLGFCWRGRERLISFDEASQKLMSLFNGFYLAGSEYGNTHYPFGKLENDGIWEVEKSSTLKRTSAGHLFKTELIEDGIRAGFSKEVYDDLSNNKCLVLDAADLLLGRYFAPEQHQGLRAAVGLPSADHATTYNTLYGVKQDMGTVSDLPEPVMAERNDGIGEGNLDLFDIIAVLKPKNKDHQNAYIGYLNSLHNLSADGSNALAESQALSPYFDELYVAFPLAKTVKDALTSGEDKVIILTGHAGDGKSTVALDVFKHLHGYAPNQPLQHKLKEREVMRAGNREISIVKDMSELSAPNRLRWLDDAFGKPGSWLIISNTGPLLNSLSEFVKNHGIADVAWVENEVLKKLDTPYKEAELTTHTLRLGDTSKPLVILNMTRLNNVDSGARVLEKMLLHSGWSECQGCDVEDSCPLRKNRQALRQGDVIDRVRWVYQRLTAYEQRLTLRQIVAHLAFSVTGGLSCTEAHDHAYDTQASSGNVDEGLEGILFSESFFGYRRGEIAEKTGAFKAIELIRRLEFGSPFAVDFERKLIADDATSWVDLPPALAPVAKRWRSYARDPAGVRWRFALRRMAYLYGQVVDKNDKGLDAFLDNFLQAPKLRQFDRWQRNKAFDISYSEQDVFKDNILKVLLELYSGFSARQFESHDFLYLTLRRADRVAVQPVQIVMASLSNEDFSLNYDDNQYLPVLNYRDGQARLMLTLPLLDYIQARSIGSLGGQLTPIHLAQLEWFRSKLLQVSRKNSQINNKIVLLKTGIDGAVNIHRFLFDSNNGKTKLRVK</sequence>
<evidence type="ECO:0000259" key="1">
    <source>
        <dbReference type="Pfam" id="PF26340"/>
    </source>
</evidence>
<evidence type="ECO:0000313" key="3">
    <source>
        <dbReference type="Proteomes" id="UP001054801"/>
    </source>
</evidence>
<reference evidence="2" key="1">
    <citation type="journal article" date="2022" name="Microorganisms">
        <title>Two New Species of Filamentous Sulfur Bacteria of the Genus Thiothrix, Thiothrix winogradskyi sp. nov. and 'Candidatus Thiothrix sulfatifontis' sp. nov.</title>
        <authorList>
            <person name="Ravin N.V."/>
            <person name="Rossetti S."/>
            <person name="Beletsky A.V."/>
            <person name="Kadnikov V.V."/>
            <person name="Rudenko T.S."/>
            <person name="Smolyakov D.D."/>
            <person name="Moskvitina M.I."/>
            <person name="Gureeva M.V."/>
            <person name="Mardanov A.V."/>
            <person name="Grabovich M.Y."/>
        </authorList>
    </citation>
    <scope>NUCLEOTIDE SEQUENCE</scope>
    <source>
        <strain evidence="2">CT3</strain>
    </source>
</reference>
<dbReference type="InterPro" id="IPR058813">
    <property type="entry name" value="DNA-SBD_ScoMcrA"/>
</dbReference>